<dbReference type="InterPro" id="IPR022636">
    <property type="entry name" value="S-AdoMet_synthetase_sfam"/>
</dbReference>
<feature type="binding site" description="in other chain" evidence="10">
    <location>
        <position position="272"/>
    </location>
    <ligand>
        <name>L-methionine</name>
        <dbReference type="ChEBI" id="CHEBI:57844"/>
        <note>ligand shared between two neighboring subunits</note>
    </ligand>
</feature>
<feature type="binding site" evidence="10">
    <location>
        <position position="241"/>
    </location>
    <ligand>
        <name>ATP</name>
        <dbReference type="ChEBI" id="CHEBI:30616"/>
        <note>ligand shared between two neighboring subunits</note>
    </ligand>
</feature>
<feature type="binding site" description="in other chain" evidence="10">
    <location>
        <position position="100"/>
    </location>
    <ligand>
        <name>L-methionine</name>
        <dbReference type="ChEBI" id="CHEBI:57844"/>
        <note>ligand shared between two neighboring subunits</note>
    </ligand>
</feature>
<keyword evidence="7 10" id="KW-0067">ATP-binding</keyword>
<keyword evidence="4 10" id="KW-0808">Transferase</keyword>
<evidence type="ECO:0000256" key="2">
    <source>
        <dbReference type="ARBA" id="ARBA00009685"/>
    </source>
</evidence>
<dbReference type="GO" id="GO:0006556">
    <property type="term" value="P:S-adenosylmethionine biosynthetic process"/>
    <property type="evidence" value="ECO:0007669"/>
    <property type="project" value="UniProtKB-UniRule"/>
</dbReference>
<dbReference type="Pfam" id="PF00438">
    <property type="entry name" value="S-AdoMet_synt_N"/>
    <property type="match status" value="1"/>
</dbReference>
<feature type="region of interest" description="Flexible loop" evidence="10">
    <location>
        <begin position="100"/>
        <end position="110"/>
    </location>
</feature>
<dbReference type="UniPathway" id="UPA00315">
    <property type="reaction ID" value="UER00080"/>
</dbReference>
<dbReference type="InterPro" id="IPR022631">
    <property type="entry name" value="ADOMET_SYNTHASE_CS"/>
</dbReference>
<feature type="binding site" description="in other chain" evidence="10">
    <location>
        <begin position="247"/>
        <end position="248"/>
    </location>
    <ligand>
        <name>ATP</name>
        <dbReference type="ChEBI" id="CHEBI:30616"/>
        <note>ligand shared between two neighboring subunits</note>
    </ligand>
</feature>
<dbReference type="Pfam" id="PF11004">
    <property type="entry name" value="Kdo_hydroxy"/>
    <property type="match status" value="1"/>
</dbReference>
<comment type="pathway">
    <text evidence="1 10">Amino-acid biosynthesis; S-adenosyl-L-methionine biosynthesis; S-adenosyl-L-methionine from L-methionine: step 1/1.</text>
</comment>
<keyword evidence="9 10" id="KW-0630">Potassium</keyword>
<comment type="cofactor">
    <cofactor evidence="10">
        <name>K(+)</name>
        <dbReference type="ChEBI" id="CHEBI:29103"/>
    </cofactor>
    <text evidence="10">Binds 1 potassium ion per subunit.</text>
</comment>
<name>H1SEZ3_9BURK</name>
<dbReference type="PANTHER" id="PTHR11964">
    <property type="entry name" value="S-ADENOSYLMETHIONINE SYNTHETASE"/>
    <property type="match status" value="1"/>
</dbReference>
<protein>
    <recommendedName>
        <fullName evidence="10">S-adenosylmethionine synthase</fullName>
        <shortName evidence="10">AdoMet synthase</shortName>
        <ecNumber evidence="10">2.5.1.6</ecNumber>
    </recommendedName>
    <alternativeName>
        <fullName evidence="10">MAT</fullName>
    </alternativeName>
    <alternativeName>
        <fullName evidence="10">Methionine adenosyltransferase</fullName>
    </alternativeName>
</protein>
<feature type="domain" description="S-adenosylmethionine synthetase N-terminal" evidence="13">
    <location>
        <begin position="5"/>
        <end position="102"/>
    </location>
</feature>
<dbReference type="PROSITE" id="PS00376">
    <property type="entry name" value="ADOMET_SYNTHASE_1"/>
    <property type="match status" value="1"/>
</dbReference>
<evidence type="ECO:0000256" key="8">
    <source>
        <dbReference type="ARBA" id="ARBA00022842"/>
    </source>
</evidence>
<dbReference type="HAMAP" id="MF_00086">
    <property type="entry name" value="S_AdoMet_synth1"/>
    <property type="match status" value="1"/>
</dbReference>
<feature type="binding site" evidence="10">
    <location>
        <position position="44"/>
    </location>
    <ligand>
        <name>K(+)</name>
        <dbReference type="ChEBI" id="CHEBI:29103"/>
    </ligand>
</feature>
<dbReference type="GO" id="GO:0005524">
    <property type="term" value="F:ATP binding"/>
    <property type="evidence" value="ECO:0007669"/>
    <property type="project" value="UniProtKB-UniRule"/>
</dbReference>
<feature type="domain" description="S-adenosylmethionine synthetase C-terminal" evidence="15">
    <location>
        <begin position="235"/>
        <end position="363"/>
    </location>
</feature>
<dbReference type="Pfam" id="PF02773">
    <property type="entry name" value="S-AdoMet_synt_C"/>
    <property type="match status" value="1"/>
</dbReference>
<dbReference type="EC" id="2.5.1.6" evidence="10"/>
<dbReference type="InterPro" id="IPR022630">
    <property type="entry name" value="S-AdoMet_synt_C"/>
</dbReference>
<dbReference type="Pfam" id="PF02772">
    <property type="entry name" value="S-AdoMet_synt_M"/>
    <property type="match status" value="1"/>
</dbReference>
<evidence type="ECO:0000256" key="5">
    <source>
        <dbReference type="ARBA" id="ARBA00022723"/>
    </source>
</evidence>
<dbReference type="EMBL" id="AHJE01000103">
    <property type="protein sequence ID" value="EHP38938.1"/>
    <property type="molecule type" value="Genomic_DNA"/>
</dbReference>
<comment type="subcellular location">
    <subcellularLocation>
        <location evidence="10 11">Cytoplasm</location>
    </subcellularLocation>
</comment>
<evidence type="ECO:0000256" key="9">
    <source>
        <dbReference type="ARBA" id="ARBA00022958"/>
    </source>
</evidence>
<keyword evidence="6 10" id="KW-0547">Nucleotide-binding</keyword>
<comment type="catalytic activity">
    <reaction evidence="10">
        <text>L-methionine + ATP + H2O = S-adenosyl-L-methionine + phosphate + diphosphate</text>
        <dbReference type="Rhea" id="RHEA:21080"/>
        <dbReference type="ChEBI" id="CHEBI:15377"/>
        <dbReference type="ChEBI" id="CHEBI:30616"/>
        <dbReference type="ChEBI" id="CHEBI:33019"/>
        <dbReference type="ChEBI" id="CHEBI:43474"/>
        <dbReference type="ChEBI" id="CHEBI:57844"/>
        <dbReference type="ChEBI" id="CHEBI:59789"/>
        <dbReference type="EC" id="2.5.1.6"/>
    </reaction>
</comment>
<evidence type="ECO:0000256" key="3">
    <source>
        <dbReference type="ARBA" id="ARBA00022563"/>
    </source>
</evidence>
<feature type="binding site" description="in other chain" evidence="10">
    <location>
        <position position="57"/>
    </location>
    <ligand>
        <name>L-methionine</name>
        <dbReference type="ChEBI" id="CHEBI:57844"/>
        <note>ligand shared between two neighboring subunits</note>
    </ligand>
</feature>
<evidence type="ECO:0000259" key="13">
    <source>
        <dbReference type="Pfam" id="PF00438"/>
    </source>
</evidence>
<feature type="binding site" evidence="10">
    <location>
        <position position="268"/>
    </location>
    <ligand>
        <name>ATP</name>
        <dbReference type="ChEBI" id="CHEBI:30616"/>
        <note>ligand shared between two neighboring subunits</note>
    </ligand>
</feature>
<evidence type="ECO:0000313" key="16">
    <source>
        <dbReference type="EMBL" id="EHP38938.1"/>
    </source>
</evidence>
<comment type="subunit">
    <text evidence="10">Homotetramer; dimer of dimers.</text>
</comment>
<dbReference type="InterPro" id="IPR002133">
    <property type="entry name" value="S-AdoMet_synthetase"/>
</dbReference>
<comment type="similarity">
    <text evidence="2 10 12">Belongs to the AdoMet synthase family.</text>
</comment>
<keyword evidence="8 10" id="KW-0460">Magnesium</keyword>
<dbReference type="InterPro" id="IPR022629">
    <property type="entry name" value="S-AdoMet_synt_central"/>
</dbReference>
<dbReference type="SUPFAM" id="SSF55973">
    <property type="entry name" value="S-adenosylmethionine synthetase"/>
    <property type="match status" value="3"/>
</dbReference>
<evidence type="ECO:0000259" key="15">
    <source>
        <dbReference type="Pfam" id="PF02773"/>
    </source>
</evidence>
<dbReference type="GO" id="GO:0004478">
    <property type="term" value="F:methionine adenosyltransferase activity"/>
    <property type="evidence" value="ECO:0007669"/>
    <property type="project" value="UniProtKB-UniRule"/>
</dbReference>
<evidence type="ECO:0000256" key="6">
    <source>
        <dbReference type="ARBA" id="ARBA00022741"/>
    </source>
</evidence>
<evidence type="ECO:0000256" key="7">
    <source>
        <dbReference type="ARBA" id="ARBA00022840"/>
    </source>
</evidence>
<evidence type="ECO:0000256" key="11">
    <source>
        <dbReference type="RuleBase" id="RU000542"/>
    </source>
</evidence>
<organism evidence="16 17">
    <name type="scientific">Cupriavidus basilensis OR16</name>
    <dbReference type="NCBI Taxonomy" id="1127483"/>
    <lineage>
        <taxon>Bacteria</taxon>
        <taxon>Pseudomonadati</taxon>
        <taxon>Pseudomonadota</taxon>
        <taxon>Betaproteobacteria</taxon>
        <taxon>Burkholderiales</taxon>
        <taxon>Burkholderiaceae</taxon>
        <taxon>Cupriavidus</taxon>
    </lineage>
</organism>
<dbReference type="GO" id="GO:0006730">
    <property type="term" value="P:one-carbon metabolic process"/>
    <property type="evidence" value="ECO:0007669"/>
    <property type="project" value="UniProtKB-KW"/>
</dbReference>
<keyword evidence="5 10" id="KW-0479">Metal-binding</keyword>
<dbReference type="OrthoDB" id="9801686at2"/>
<keyword evidence="3 10" id="KW-0554">One-carbon metabolism</keyword>
<feature type="domain" description="S-adenosylmethionine synthetase central" evidence="14">
    <location>
        <begin position="118"/>
        <end position="233"/>
    </location>
</feature>
<gene>
    <name evidence="10" type="primary">metK</name>
    <name evidence="16" type="ORF">OR16_34453</name>
</gene>
<evidence type="ECO:0000256" key="10">
    <source>
        <dbReference type="HAMAP-Rule" id="MF_00086"/>
    </source>
</evidence>
<evidence type="ECO:0000259" key="14">
    <source>
        <dbReference type="Pfam" id="PF02772"/>
    </source>
</evidence>
<reference evidence="16 17" key="1">
    <citation type="journal article" date="2012" name="J. Bacteriol.">
        <title>De Novo Genome Project of Cupriavidus basilensis OR16.</title>
        <authorList>
            <person name="Cserhati M."/>
            <person name="Kriszt B."/>
            <person name="Szoboszlay S."/>
            <person name="Toth A."/>
            <person name="Szabo I."/>
            <person name="Tancsics A."/>
            <person name="Nagy I."/>
            <person name="Horvath B."/>
            <person name="Nagy I."/>
            <person name="Kukolya J."/>
        </authorList>
    </citation>
    <scope>NUCLEOTIDE SEQUENCE [LARGE SCALE GENOMIC DNA]</scope>
    <source>
        <strain evidence="16 17">OR16</strain>
    </source>
</reference>
<feature type="binding site" description="in other chain" evidence="10">
    <location>
        <begin position="232"/>
        <end position="233"/>
    </location>
    <ligand>
        <name>ATP</name>
        <dbReference type="ChEBI" id="CHEBI:30616"/>
        <note>ligand shared between two neighboring subunits</note>
    </ligand>
</feature>
<comment type="cofactor">
    <cofactor evidence="10">
        <name>Mg(2+)</name>
        <dbReference type="ChEBI" id="CHEBI:18420"/>
    </cofactor>
    <text evidence="10">Binds 2 divalent ions per subunit.</text>
</comment>
<dbReference type="PATRIC" id="fig|1127483.3.peg.6882"/>
<dbReference type="Proteomes" id="UP000005808">
    <property type="component" value="Unassembled WGS sequence"/>
</dbReference>
<feature type="binding site" evidence="10">
    <location>
        <position position="241"/>
    </location>
    <ligand>
        <name>L-methionine</name>
        <dbReference type="ChEBI" id="CHEBI:57844"/>
        <note>ligand shared between two neighboring subunits</note>
    </ligand>
</feature>
<dbReference type="InterPro" id="IPR022628">
    <property type="entry name" value="S-AdoMet_synt_N"/>
</dbReference>
<comment type="caution">
    <text evidence="16">The sequence shown here is derived from an EMBL/GenBank/DDBJ whole genome shotgun (WGS) entry which is preliminary data.</text>
</comment>
<dbReference type="PROSITE" id="PS00377">
    <property type="entry name" value="ADOMET_SYNTHASE_2"/>
    <property type="match status" value="1"/>
</dbReference>
<feature type="binding site" evidence="10">
    <location>
        <position position="264"/>
    </location>
    <ligand>
        <name>ATP</name>
        <dbReference type="ChEBI" id="CHEBI:30616"/>
        <note>ligand shared between two neighboring subunits</note>
    </ligand>
</feature>
<dbReference type="GO" id="GO:0000287">
    <property type="term" value="F:magnesium ion binding"/>
    <property type="evidence" value="ECO:0007669"/>
    <property type="project" value="UniProtKB-UniRule"/>
</dbReference>
<keyword evidence="10" id="KW-0963">Cytoplasm</keyword>
<dbReference type="NCBIfam" id="TIGR01034">
    <property type="entry name" value="metK"/>
    <property type="match status" value="1"/>
</dbReference>
<feature type="binding site" description="in other chain" evidence="10">
    <location>
        <position position="16"/>
    </location>
    <ligand>
        <name>ATP</name>
        <dbReference type="ChEBI" id="CHEBI:30616"/>
        <note>ligand shared between two neighboring subunits</note>
    </ligand>
</feature>
<dbReference type="FunFam" id="3.30.300.10:FF:000003">
    <property type="entry name" value="S-adenosylmethionine synthase"/>
    <property type="match status" value="1"/>
</dbReference>
<dbReference type="CDD" id="cd18079">
    <property type="entry name" value="S-AdoMet_synt"/>
    <property type="match status" value="1"/>
</dbReference>
<dbReference type="GO" id="GO:0005737">
    <property type="term" value="C:cytoplasm"/>
    <property type="evidence" value="ECO:0007669"/>
    <property type="project" value="UniProtKB-SubCell"/>
</dbReference>
<evidence type="ECO:0000256" key="4">
    <source>
        <dbReference type="ARBA" id="ARBA00022679"/>
    </source>
</evidence>
<sequence length="745" mass="82258">MANDFLFTSESVSEGHPDKVADQISDAVLDAILAQDKYARVAAETLCNTGLVVLAGEITTTANVDYIQVARDTIKRIGYDNTEYGIDYKGCAVLVAYDKQSPDIAQGVDRASDDYLNQGAGDQGLMFGYACDETPELMPFPIYYSHRLVERQSQLRRDGRLPWLRPDAKSQVTVRYVEGRPHSVDTVVLSTQHSPDITQAQIREAVIEEIIKPVLPAAMLKDTKYLVNPTGRFVIGGPQGDCGLTGRKIIVDTYGGASPHGGGAFSGKDPSKVDRSAAYAARYVAKNVVAAGLARQCQVQVSYAIGVARPINVTVYTEGTGKISDEAIAALVQEHFDLRPKGIVQMLDLLRPIYEKTAACFFFAPGVAFLACRSFVLDQPGQGGAWRAMAARVESRDGKAARRVAFCYPAAARACALKTAGARIPRMPMSLDSTFSPSTPSPATVPGAAAPAFNLIRPQPYTEWAPQLDAATKAGLRRELEQGAVLFFPQLRFQFAPGEERFLDSRWSDGKAKNINLRANDQAVRGAIGGEQDLKDLYQLIRRYAEYSEKLVLSLFPEYGPHMVRAGTSLRPSEIAGRPVSWRKDDTRLHVDSFPSNPMLGQRLLRVFHNIDPQAPRVWRVGEPFGDFAKRFVPKTKGMWPGQARVMEMLHITKRRRSEYDHRMLQLHDLAKADLDYQANVAQQEFQFPPGSTWIVFSDQVLHAAMRGRAMMEQTYYLSPKAISDHTHSPEAVLARMLGRPMVAG</sequence>
<dbReference type="InterPro" id="IPR021266">
    <property type="entry name" value="Kdo_hydroxlase"/>
</dbReference>
<evidence type="ECO:0000256" key="1">
    <source>
        <dbReference type="ARBA" id="ARBA00005224"/>
    </source>
</evidence>
<accession>H1SEZ3</accession>
<feature type="binding site" description="in other chain" evidence="10">
    <location>
        <begin position="167"/>
        <end position="169"/>
    </location>
    <ligand>
        <name>ATP</name>
        <dbReference type="ChEBI" id="CHEBI:30616"/>
        <note>ligand shared between two neighboring subunits</note>
    </ligand>
</feature>
<evidence type="ECO:0000313" key="17">
    <source>
        <dbReference type="Proteomes" id="UP000005808"/>
    </source>
</evidence>
<dbReference type="AlphaFoldDB" id="H1SEZ3"/>
<proteinExistence type="inferred from homology"/>
<feature type="binding site" evidence="10">
    <location>
        <position position="18"/>
    </location>
    <ligand>
        <name>Mg(2+)</name>
        <dbReference type="ChEBI" id="CHEBI:18420"/>
    </ligand>
</feature>
<evidence type="ECO:0000256" key="12">
    <source>
        <dbReference type="RuleBase" id="RU004462"/>
    </source>
</evidence>
<comment type="function">
    <text evidence="10">Catalyzes the formation of S-adenosylmethionine (AdoMet) from methionine and ATP. The overall synthetic reaction is composed of two sequential steps, AdoMet formation and the subsequent tripolyphosphate hydrolysis which occurs prior to release of AdoMet from the enzyme.</text>
</comment>
<dbReference type="Gene3D" id="3.30.300.10">
    <property type="match status" value="3"/>
</dbReference>